<feature type="region of interest" description="Disordered" evidence="1">
    <location>
        <begin position="167"/>
        <end position="213"/>
    </location>
</feature>
<dbReference type="Proteomes" id="UP000193498">
    <property type="component" value="Unassembled WGS sequence"/>
</dbReference>
<name>A0A1Y1YPR6_9FUNG</name>
<feature type="region of interest" description="Disordered" evidence="1">
    <location>
        <begin position="22"/>
        <end position="67"/>
    </location>
</feature>
<dbReference type="EMBL" id="MCFE01000095">
    <property type="protein sequence ID" value="ORX99574.1"/>
    <property type="molecule type" value="Genomic_DNA"/>
</dbReference>
<reference evidence="2 3" key="1">
    <citation type="submission" date="2016-07" db="EMBL/GenBank/DDBJ databases">
        <title>Pervasive Adenine N6-methylation of Active Genes in Fungi.</title>
        <authorList>
            <consortium name="DOE Joint Genome Institute"/>
            <person name="Mondo S.J."/>
            <person name="Dannebaum R.O."/>
            <person name="Kuo R.C."/>
            <person name="Labutti K."/>
            <person name="Haridas S."/>
            <person name="Kuo A."/>
            <person name="Salamov A."/>
            <person name="Ahrendt S.R."/>
            <person name="Lipzen A."/>
            <person name="Sullivan W."/>
            <person name="Andreopoulos W.B."/>
            <person name="Clum A."/>
            <person name="Lindquist E."/>
            <person name="Daum C."/>
            <person name="Ramamoorthy G.K."/>
            <person name="Gryganskyi A."/>
            <person name="Culley D."/>
            <person name="Magnuson J.K."/>
            <person name="James T.Y."/>
            <person name="O'Malley M.A."/>
            <person name="Stajich J.E."/>
            <person name="Spatafora J.W."/>
            <person name="Visel A."/>
            <person name="Grigoriev I.V."/>
        </authorList>
    </citation>
    <scope>NUCLEOTIDE SEQUENCE [LARGE SCALE GENOMIC DNA]</scope>
    <source>
        <strain evidence="2 3">CBS 931.73</strain>
    </source>
</reference>
<evidence type="ECO:0000256" key="1">
    <source>
        <dbReference type="SAM" id="MobiDB-lite"/>
    </source>
</evidence>
<evidence type="ECO:0000313" key="2">
    <source>
        <dbReference type="EMBL" id="ORX99574.1"/>
    </source>
</evidence>
<organism evidence="2 3">
    <name type="scientific">Basidiobolus meristosporus CBS 931.73</name>
    <dbReference type="NCBI Taxonomy" id="1314790"/>
    <lineage>
        <taxon>Eukaryota</taxon>
        <taxon>Fungi</taxon>
        <taxon>Fungi incertae sedis</taxon>
        <taxon>Zoopagomycota</taxon>
        <taxon>Entomophthoromycotina</taxon>
        <taxon>Basidiobolomycetes</taxon>
        <taxon>Basidiobolales</taxon>
        <taxon>Basidiobolaceae</taxon>
        <taxon>Basidiobolus</taxon>
    </lineage>
</organism>
<protein>
    <submittedName>
        <fullName evidence="2">Uncharacterized protein</fullName>
    </submittedName>
</protein>
<dbReference type="AlphaFoldDB" id="A0A1Y1YPR6"/>
<proteinExistence type="predicted"/>
<sequence>MSAENPSRKIKRITKNSSLKRRLSGIFLLDSEPKPLPAETATEEPEPTKPEDAPAPPQVEQPPSRSFFSFPSYLKKVKTRTVVPNNEAVAVEVKEPIPTETVELQESLETPVPTDESEPVVPASQLAYKISVQKMQELSRRPLIQVLLIHQTMSEVTSKLKKEGIRPTQILNEQRFSHSRGLNTPISRRRPHNTRRRSPPPPYTPTDDSEDDVPLGLLQREFMKPTGVSVLVS</sequence>
<comment type="caution">
    <text evidence="2">The sequence shown here is derived from an EMBL/GenBank/DDBJ whole genome shotgun (WGS) entry which is preliminary data.</text>
</comment>
<evidence type="ECO:0000313" key="3">
    <source>
        <dbReference type="Proteomes" id="UP000193498"/>
    </source>
</evidence>
<feature type="compositionally biased region" description="Polar residues" evidence="1">
    <location>
        <begin position="169"/>
        <end position="184"/>
    </location>
</feature>
<feature type="compositionally biased region" description="Basic residues" evidence="1">
    <location>
        <begin position="187"/>
        <end position="198"/>
    </location>
</feature>
<gene>
    <name evidence="2" type="ORF">K493DRAFT_313162</name>
</gene>
<dbReference type="InParanoid" id="A0A1Y1YPR6"/>
<accession>A0A1Y1YPR6</accession>
<keyword evidence="3" id="KW-1185">Reference proteome</keyword>